<evidence type="ECO:0000259" key="9">
    <source>
        <dbReference type="PROSITE" id="PS51387"/>
    </source>
</evidence>
<dbReference type="Gene3D" id="3.30.43.10">
    <property type="entry name" value="Uridine Diphospho-n-acetylenolpyruvylglucosamine Reductase, domain 2"/>
    <property type="match status" value="1"/>
</dbReference>
<accession>A0A369A1U5</accession>
<dbReference type="Gene3D" id="3.30.465.10">
    <property type="match status" value="1"/>
</dbReference>
<evidence type="ECO:0000313" key="11">
    <source>
        <dbReference type="Proteomes" id="UP000253517"/>
    </source>
</evidence>
<dbReference type="RefSeq" id="WP_244906335.1">
    <property type="nucleotide sequence ID" value="NZ_BHZF01000003.1"/>
</dbReference>
<gene>
    <name evidence="10" type="ORF">DES35_10311</name>
</gene>
<dbReference type="GO" id="GO:0008720">
    <property type="term" value="F:D-lactate dehydrogenase (NAD+) activity"/>
    <property type="evidence" value="ECO:0007669"/>
    <property type="project" value="TreeGrafter"/>
</dbReference>
<dbReference type="PANTHER" id="PTHR11748">
    <property type="entry name" value="D-LACTATE DEHYDROGENASE"/>
    <property type="match status" value="1"/>
</dbReference>
<dbReference type="InterPro" id="IPR017896">
    <property type="entry name" value="4Fe4S_Fe-S-bd"/>
</dbReference>
<evidence type="ECO:0000256" key="4">
    <source>
        <dbReference type="ARBA" id="ARBA00022827"/>
    </source>
</evidence>
<organism evidence="10 11">
    <name type="scientific">Schleiferia thermophila</name>
    <dbReference type="NCBI Taxonomy" id="884107"/>
    <lineage>
        <taxon>Bacteria</taxon>
        <taxon>Pseudomonadati</taxon>
        <taxon>Bacteroidota</taxon>
        <taxon>Flavobacteriia</taxon>
        <taxon>Flavobacteriales</taxon>
        <taxon>Schleiferiaceae</taxon>
        <taxon>Schleiferia</taxon>
    </lineage>
</organism>
<dbReference type="SUPFAM" id="SSF56176">
    <property type="entry name" value="FAD-binding/transporter-associated domain-like"/>
    <property type="match status" value="1"/>
</dbReference>
<reference evidence="10 11" key="1">
    <citation type="submission" date="2018-07" db="EMBL/GenBank/DDBJ databases">
        <title>Genomic Encyclopedia of Type Strains, Phase IV (KMG-IV): sequencing the most valuable type-strain genomes for metagenomic binning, comparative biology and taxonomic classification.</title>
        <authorList>
            <person name="Goeker M."/>
        </authorList>
    </citation>
    <scope>NUCLEOTIDE SEQUENCE [LARGE SCALE GENOMIC DNA]</scope>
    <source>
        <strain evidence="10 11">DSM 21410</strain>
    </source>
</reference>
<evidence type="ECO:0000256" key="2">
    <source>
        <dbReference type="ARBA" id="ARBA00022630"/>
    </source>
</evidence>
<dbReference type="Pfam" id="PF13534">
    <property type="entry name" value="Fer4_17"/>
    <property type="match status" value="1"/>
</dbReference>
<dbReference type="InterPro" id="IPR036318">
    <property type="entry name" value="FAD-bd_PCMH-like_sf"/>
</dbReference>
<dbReference type="EMBL" id="QPJS01000003">
    <property type="protein sequence ID" value="RCX03133.1"/>
    <property type="molecule type" value="Genomic_DNA"/>
</dbReference>
<dbReference type="SUPFAM" id="SSF46548">
    <property type="entry name" value="alpha-helical ferredoxin"/>
    <property type="match status" value="1"/>
</dbReference>
<dbReference type="InterPro" id="IPR006094">
    <property type="entry name" value="Oxid_FAD_bind_N"/>
</dbReference>
<evidence type="ECO:0000259" key="8">
    <source>
        <dbReference type="PROSITE" id="PS51379"/>
    </source>
</evidence>
<dbReference type="GO" id="GO:0004458">
    <property type="term" value="F:D-lactate dehydrogenase (cytochrome) activity"/>
    <property type="evidence" value="ECO:0007669"/>
    <property type="project" value="TreeGrafter"/>
</dbReference>
<dbReference type="Gene3D" id="1.10.45.10">
    <property type="entry name" value="Vanillyl-alcohol Oxidase, Chain A, domain 4"/>
    <property type="match status" value="1"/>
</dbReference>
<sequence>MKKLRKAGFAGEIYTDLLRKSLYATDASIYREYPIAVTYPTGERDVQILINLCREYSLPIIPRAAGTSLAGQCVGTGVVADTSRHMTSVVRFDQVNGVVRVQPGVIRDELNRYLKPYRWFFGPNTSTSNRCTIGGMTANNSSGSTSIKYGTTRDKLLAVRGVLSTGEVVEFSEGNHPDAIIHKIRQLLSERDLLEEIERNYPKKSIHRRNTGYALDIIADQLKSSKGLQGVNLAKLIAGSEGTLLFLTEITLKLDPLPPQYPAVICAHFTSVKDSLKAARIAMAYEPYACELVDKIILDCTKENLEQRENRFFIQGDPAAILAIEVRADDREVLKSVAQKVVEHLQSEKLGYAYPVLYGEDSDKLWSLRAAGLGLLSNIPGSAKAIACVEDTAVDVKDLPEYIEEFDKMMESFGQRVVHYAHAGAGEIHLRPILNLRDERDFRLLRQISTSSAQLVKKYRGSLSGEHGDGRVRAEFIPTYFGEKIFNALVQVKKIFDPYNLLNPGKIIEAPPMDISLREDPKTPLQQVSTFFDYSKEGGFLAAVEKCNGSADCRKPFSSGGVMCPSYQATLDEKDSTRARANALREFVSGVANGQKGFAHPELKEVLDLCLACKGCTRECPSNVDMASMKSEWLYQYQKIHGKSIQTLFFGYFEKLAPLASAFPNLSNGILNYPLSEKLLKKFIGITPSRSLPPFKQPTLWRRLKELKKNNPAHPKKSVYLFVDEFTNYYEPEIGEKAISFLQKNGYEVRTVKHPGSGRAMISKGLLPAARKNADTNVALFSSILSENVPLIGIEPSAILTFRDEYPRLVSKQFREKAKWISTYTFTLDEFIHTELRAGNISVFKKPESKTIHLHGHCHQKALSSMRYTKEILRDVGYPVKLIPAGCCGMAGSFGYEVQHFDISRKIAEMVLFPYIRQLEVTDHLVVATGISCRHQILDGTGIKALHWIELL</sequence>
<dbReference type="InterPro" id="IPR016166">
    <property type="entry name" value="FAD-bd_PCMH"/>
</dbReference>
<feature type="domain" description="4Fe-4S ferredoxin-type" evidence="8">
    <location>
        <begin position="599"/>
        <end position="632"/>
    </location>
</feature>
<keyword evidence="5" id="KW-0560">Oxidoreductase</keyword>
<keyword evidence="7" id="KW-0411">Iron-sulfur</keyword>
<dbReference type="GO" id="GO:0051536">
    <property type="term" value="F:iron-sulfur cluster binding"/>
    <property type="evidence" value="ECO:0007669"/>
    <property type="project" value="UniProtKB-KW"/>
</dbReference>
<evidence type="ECO:0000256" key="6">
    <source>
        <dbReference type="ARBA" id="ARBA00023004"/>
    </source>
</evidence>
<keyword evidence="3" id="KW-0479">Metal-binding</keyword>
<comment type="caution">
    <text evidence="10">The sequence shown here is derived from an EMBL/GenBank/DDBJ whole genome shotgun (WGS) entry which is preliminary data.</text>
</comment>
<evidence type="ECO:0000256" key="5">
    <source>
        <dbReference type="ARBA" id="ARBA00023002"/>
    </source>
</evidence>
<dbReference type="InterPro" id="IPR016169">
    <property type="entry name" value="FAD-bd_PCMH_sub2"/>
</dbReference>
<evidence type="ECO:0000313" key="10">
    <source>
        <dbReference type="EMBL" id="RCX03133.1"/>
    </source>
</evidence>
<dbReference type="PROSITE" id="PS51387">
    <property type="entry name" value="FAD_PCMH"/>
    <property type="match status" value="1"/>
</dbReference>
<name>A0A369A1U5_9FLAO</name>
<dbReference type="PROSITE" id="PS51379">
    <property type="entry name" value="4FE4S_FER_2"/>
    <property type="match status" value="1"/>
</dbReference>
<dbReference type="GO" id="GO:0046872">
    <property type="term" value="F:metal ion binding"/>
    <property type="evidence" value="ECO:0007669"/>
    <property type="project" value="UniProtKB-KW"/>
</dbReference>
<dbReference type="PROSITE" id="PS00198">
    <property type="entry name" value="4FE4S_FER_1"/>
    <property type="match status" value="1"/>
</dbReference>
<dbReference type="Pfam" id="PF01565">
    <property type="entry name" value="FAD_binding_4"/>
    <property type="match status" value="1"/>
</dbReference>
<dbReference type="SUPFAM" id="SSF55103">
    <property type="entry name" value="FAD-linked oxidases, C-terminal domain"/>
    <property type="match status" value="1"/>
</dbReference>
<feature type="domain" description="FAD-binding PCMH-type" evidence="9">
    <location>
        <begin position="30"/>
        <end position="257"/>
    </location>
</feature>
<dbReference type="InterPro" id="IPR017900">
    <property type="entry name" value="4Fe4S_Fe_S_CS"/>
</dbReference>
<dbReference type="GO" id="GO:0071949">
    <property type="term" value="F:FAD binding"/>
    <property type="evidence" value="ECO:0007669"/>
    <property type="project" value="InterPro"/>
</dbReference>
<protein>
    <submittedName>
        <fullName evidence="10">FAD/FMN-containing dehydrogenase</fullName>
    </submittedName>
</protein>
<keyword evidence="6" id="KW-0408">Iron</keyword>
<dbReference type="PANTHER" id="PTHR11748:SF119">
    <property type="entry name" value="D-2-HYDROXYGLUTARATE DEHYDROGENASE"/>
    <property type="match status" value="1"/>
</dbReference>
<dbReference type="GO" id="GO:1903457">
    <property type="term" value="P:lactate catabolic process"/>
    <property type="evidence" value="ECO:0007669"/>
    <property type="project" value="TreeGrafter"/>
</dbReference>
<dbReference type="Pfam" id="PF02913">
    <property type="entry name" value="FAD-oxidase_C"/>
    <property type="match status" value="1"/>
</dbReference>
<keyword evidence="4" id="KW-0274">FAD</keyword>
<dbReference type="InterPro" id="IPR016171">
    <property type="entry name" value="Vanillyl_alc_oxidase_C-sub2"/>
</dbReference>
<dbReference type="InterPro" id="IPR016167">
    <property type="entry name" value="FAD-bd_PCMH_sub1"/>
</dbReference>
<evidence type="ECO:0000256" key="1">
    <source>
        <dbReference type="ARBA" id="ARBA00001974"/>
    </source>
</evidence>
<dbReference type="Proteomes" id="UP000253517">
    <property type="component" value="Unassembled WGS sequence"/>
</dbReference>
<comment type="cofactor">
    <cofactor evidence="1">
        <name>FAD</name>
        <dbReference type="ChEBI" id="CHEBI:57692"/>
    </cofactor>
</comment>
<evidence type="ECO:0000256" key="3">
    <source>
        <dbReference type="ARBA" id="ARBA00022723"/>
    </source>
</evidence>
<dbReference type="InterPro" id="IPR016164">
    <property type="entry name" value="FAD-linked_Oxase-like_C"/>
</dbReference>
<dbReference type="AlphaFoldDB" id="A0A369A1U5"/>
<evidence type="ECO:0000256" key="7">
    <source>
        <dbReference type="ARBA" id="ARBA00023014"/>
    </source>
</evidence>
<dbReference type="Gene3D" id="3.30.70.2740">
    <property type="match status" value="1"/>
</dbReference>
<dbReference type="InterPro" id="IPR004113">
    <property type="entry name" value="FAD-bd_oxidored_4_C"/>
</dbReference>
<keyword evidence="2" id="KW-0285">Flavoprotein</keyword>
<proteinExistence type="predicted"/>
<keyword evidence="11" id="KW-1185">Reference proteome</keyword>